<feature type="transmembrane region" description="Helical" evidence="5">
    <location>
        <begin position="31"/>
        <end position="51"/>
    </location>
</feature>
<name>A0P6J1_9PROT</name>
<reference evidence="6 7" key="1">
    <citation type="submission" date="2006-11" db="EMBL/GenBank/DDBJ databases">
        <authorList>
            <person name="Giovannoni S."/>
            <person name="Vergin K."/>
            <person name="Ferriera S."/>
            <person name="Johnson J."/>
            <person name="Kravitz S."/>
            <person name="Beeson K."/>
            <person name="Sutton G."/>
            <person name="Rogers Y.-H."/>
            <person name="Friedman R."/>
            <person name="Frazier M."/>
            <person name="Venter J.C."/>
        </authorList>
    </citation>
    <scope>NUCLEOTIDE SEQUENCE [LARGE SCALE GENOMIC DNA]</scope>
    <source>
        <strain evidence="6 7">HTCC2181</strain>
    </source>
</reference>
<dbReference type="Pfam" id="PF02674">
    <property type="entry name" value="Colicin_V"/>
    <property type="match status" value="1"/>
</dbReference>
<dbReference type="AlphaFoldDB" id="A0P6J1"/>
<comment type="subcellular location">
    <subcellularLocation>
        <location evidence="1">Membrane</location>
        <topology evidence="1">Multi-pass membrane protein</topology>
    </subcellularLocation>
</comment>
<keyword evidence="2 5" id="KW-0812">Transmembrane</keyword>
<organism evidence="6 7">
    <name type="scientific">Methylophilales bacterium HTCC2181</name>
    <dbReference type="NCBI Taxonomy" id="383631"/>
    <lineage>
        <taxon>Bacteria</taxon>
        <taxon>Pseudomonadati</taxon>
        <taxon>Pseudomonadota</taxon>
        <taxon>Betaproteobacteria</taxon>
        <taxon>Nitrosomonadales</taxon>
        <taxon>OM43 clade</taxon>
    </lineage>
</organism>
<dbReference type="InterPro" id="IPR003825">
    <property type="entry name" value="Colicin-V_CvpA"/>
</dbReference>
<dbReference type="GO" id="GO:0009403">
    <property type="term" value="P:toxin biosynthetic process"/>
    <property type="evidence" value="ECO:0007669"/>
    <property type="project" value="InterPro"/>
</dbReference>
<gene>
    <name evidence="6" type="ORF">MB2181_03720</name>
</gene>
<feature type="transmembrane region" description="Helical" evidence="5">
    <location>
        <begin position="97"/>
        <end position="120"/>
    </location>
</feature>
<dbReference type="Proteomes" id="UP000054262">
    <property type="component" value="Unassembled WGS sequence"/>
</dbReference>
<evidence type="ECO:0000256" key="2">
    <source>
        <dbReference type="ARBA" id="ARBA00022692"/>
    </source>
</evidence>
<dbReference type="PANTHER" id="PTHR36926:SF1">
    <property type="entry name" value="COLICIN V PRODUCTION PROTEIN"/>
    <property type="match status" value="1"/>
</dbReference>
<evidence type="ECO:0000313" key="7">
    <source>
        <dbReference type="Proteomes" id="UP000054262"/>
    </source>
</evidence>
<protein>
    <recommendedName>
        <fullName evidence="8">Colicin V production protein</fullName>
    </recommendedName>
</protein>
<keyword evidence="7" id="KW-1185">Reference proteome</keyword>
<comment type="caution">
    <text evidence="6">The sequence shown here is derived from an EMBL/GenBank/DDBJ whole genome shotgun (WGS) entry which is preliminary data.</text>
</comment>
<dbReference type="PANTHER" id="PTHR36926">
    <property type="entry name" value="COLICIN V PRODUCTION PROTEIN"/>
    <property type="match status" value="1"/>
</dbReference>
<evidence type="ECO:0008006" key="8">
    <source>
        <dbReference type="Google" id="ProtNLM"/>
    </source>
</evidence>
<feature type="transmembrane region" description="Helical" evidence="5">
    <location>
        <begin position="6"/>
        <end position="24"/>
    </location>
</feature>
<evidence type="ECO:0000256" key="1">
    <source>
        <dbReference type="ARBA" id="ARBA00004141"/>
    </source>
</evidence>
<accession>A0P6J1</accession>
<sequence length="166" mass="18831">MTAIDYSIITIILISLVLGCFRGFVRELLALSGWVLAFYCANYFSDSLYALIPFELESNVKYIAAYISIFLLILIFASLIIKVFNRFVKSVGLGLSNFLLGGIFGFIRGVLIIFILIMVLERTSFSVNPGWANSIYIPIIKNTVENTLPYLPEQWFKDVKYDNILT</sequence>
<keyword evidence="3 5" id="KW-1133">Transmembrane helix</keyword>
<feature type="transmembrane region" description="Helical" evidence="5">
    <location>
        <begin position="63"/>
        <end position="85"/>
    </location>
</feature>
<dbReference type="GO" id="GO:0016020">
    <property type="term" value="C:membrane"/>
    <property type="evidence" value="ECO:0007669"/>
    <property type="project" value="UniProtKB-SubCell"/>
</dbReference>
<evidence type="ECO:0000313" key="6">
    <source>
        <dbReference type="EMBL" id="EAV47151.1"/>
    </source>
</evidence>
<evidence type="ECO:0000256" key="4">
    <source>
        <dbReference type="ARBA" id="ARBA00023136"/>
    </source>
</evidence>
<keyword evidence="4 5" id="KW-0472">Membrane</keyword>
<proteinExistence type="predicted"/>
<dbReference type="InterPro" id="IPR052719">
    <property type="entry name" value="CvpA-like"/>
</dbReference>
<evidence type="ECO:0000256" key="3">
    <source>
        <dbReference type="ARBA" id="ARBA00022989"/>
    </source>
</evidence>
<dbReference type="EMBL" id="AAUX01000001">
    <property type="protein sequence ID" value="EAV47151.1"/>
    <property type="molecule type" value="Genomic_DNA"/>
</dbReference>
<dbReference type="OrthoDB" id="9810601at2"/>
<evidence type="ECO:0000256" key="5">
    <source>
        <dbReference type="SAM" id="Phobius"/>
    </source>
</evidence>